<dbReference type="Pfam" id="PF00202">
    <property type="entry name" value="Aminotran_3"/>
    <property type="match status" value="1"/>
</dbReference>
<keyword evidence="4" id="KW-0028">Amino-acid biosynthesis</keyword>
<evidence type="ECO:0000313" key="10">
    <source>
        <dbReference type="Proteomes" id="UP000019141"/>
    </source>
</evidence>
<dbReference type="PANTHER" id="PTHR11986:SF79">
    <property type="entry name" value="ACETYLORNITHINE AMINOTRANSFERASE, MITOCHONDRIAL"/>
    <property type="match status" value="1"/>
</dbReference>
<evidence type="ECO:0000256" key="5">
    <source>
        <dbReference type="ARBA" id="ARBA00022679"/>
    </source>
</evidence>
<sequence>MSAIQELETQYSTGIYAKRDLTVVRGEGARLWDEDGKVYIDCIGGMGVASVGHANPKVAKAIAEQAQTLITCHELLYNDRRAQLLEKLAQVTPAGLDRFFLCNSGTEAIEGAIKFARMSTGKSGIVATMRGYHGRTLGSLSATWAPKSDEHFGPLPGGFQHVAYNKLDDLAEKIDDDTAAVLLEIVQGEGGVRPASAEYLQGVQQLCRERDVLLIVDEVQTGFGRTGAFFACEHYGLEPDIMTMAKAIAGGVPMGALAIGPRVQTIHKGTHSSTFGGNPLACAAACAVIDVMQEERLPERAAEVGAYFKEKLEAIDSKKAREVRGLGLLLGVELKTKVGPLLREFMQRGVLVAAAGTTVLRFLPPLVITTDDVDTVVDQVADVLQ</sequence>
<dbReference type="Proteomes" id="UP000019141">
    <property type="component" value="Unassembled WGS sequence"/>
</dbReference>
<gene>
    <name evidence="9" type="ORF">ETSY1_02535</name>
</gene>
<dbReference type="PROSITE" id="PS00600">
    <property type="entry name" value="AA_TRANSFER_CLASS_3"/>
    <property type="match status" value="1"/>
</dbReference>
<keyword evidence="10" id="KW-1185">Reference proteome</keyword>
<accession>W4LZC0</accession>
<dbReference type="InterPro" id="IPR004636">
    <property type="entry name" value="AcOrn/SuccOrn_fam"/>
</dbReference>
<dbReference type="GO" id="GO:0006526">
    <property type="term" value="P:L-arginine biosynthetic process"/>
    <property type="evidence" value="ECO:0007669"/>
    <property type="project" value="UniProtKB-ARBA"/>
</dbReference>
<evidence type="ECO:0000256" key="7">
    <source>
        <dbReference type="ARBA" id="ARBA00029440"/>
    </source>
</evidence>
<evidence type="ECO:0000256" key="3">
    <source>
        <dbReference type="ARBA" id="ARBA00022576"/>
    </source>
</evidence>
<dbReference type="InterPro" id="IPR050103">
    <property type="entry name" value="Class-III_PLP-dep_AT"/>
</dbReference>
<dbReference type="GO" id="GO:0042802">
    <property type="term" value="F:identical protein binding"/>
    <property type="evidence" value="ECO:0007669"/>
    <property type="project" value="TreeGrafter"/>
</dbReference>
<dbReference type="FunFam" id="3.40.640.10:FF:000004">
    <property type="entry name" value="Acetylornithine aminotransferase"/>
    <property type="match status" value="1"/>
</dbReference>
<name>W4LZC0_ENTF1</name>
<comment type="cofactor">
    <cofactor evidence="1">
        <name>pyridoxal 5'-phosphate</name>
        <dbReference type="ChEBI" id="CHEBI:597326"/>
    </cofactor>
</comment>
<dbReference type="HAMAP" id="MF_02084">
    <property type="entry name" value="LysJ_aminotrans_3"/>
    <property type="match status" value="1"/>
</dbReference>
<dbReference type="HOGENOM" id="CLU_016922_10_0_7"/>
<comment type="caution">
    <text evidence="9">The sequence shown here is derived from an EMBL/GenBank/DDBJ whole genome shotgun (WGS) entry which is preliminary data.</text>
</comment>
<dbReference type="InterPro" id="IPR015424">
    <property type="entry name" value="PyrdxlP-dep_Trfase"/>
</dbReference>
<dbReference type="InterPro" id="IPR015422">
    <property type="entry name" value="PyrdxlP-dep_Trfase_small"/>
</dbReference>
<keyword evidence="3 9" id="KW-0032">Aminotransferase</keyword>
<dbReference type="EMBL" id="AZHW01000111">
    <property type="protein sequence ID" value="ETX02727.1"/>
    <property type="molecule type" value="Genomic_DNA"/>
</dbReference>
<reference evidence="9 10" key="1">
    <citation type="journal article" date="2014" name="Nature">
        <title>An environmental bacterial taxon with a large and distinct metabolic repertoire.</title>
        <authorList>
            <person name="Wilson M.C."/>
            <person name="Mori T."/>
            <person name="Ruckert C."/>
            <person name="Uria A.R."/>
            <person name="Helf M.J."/>
            <person name="Takada K."/>
            <person name="Gernert C."/>
            <person name="Steffens U.A."/>
            <person name="Heycke N."/>
            <person name="Schmitt S."/>
            <person name="Rinke C."/>
            <person name="Helfrich E.J."/>
            <person name="Brachmann A.O."/>
            <person name="Gurgui C."/>
            <person name="Wakimoto T."/>
            <person name="Kracht M."/>
            <person name="Crusemann M."/>
            <person name="Hentschel U."/>
            <person name="Abe I."/>
            <person name="Matsunaga S."/>
            <person name="Kalinowski J."/>
            <person name="Takeyama H."/>
            <person name="Piel J."/>
        </authorList>
    </citation>
    <scope>NUCLEOTIDE SEQUENCE [LARGE SCALE GENOMIC DNA]</scope>
    <source>
        <strain evidence="10">TSY1</strain>
    </source>
</reference>
<proteinExistence type="inferred from homology"/>
<comment type="pathway">
    <text evidence="7">Amino-acid biosynthesis.</text>
</comment>
<dbReference type="Gene3D" id="3.90.1150.10">
    <property type="entry name" value="Aspartate Aminotransferase, domain 1"/>
    <property type="match status" value="1"/>
</dbReference>
<dbReference type="InterPro" id="IPR037537">
    <property type="entry name" value="LysJ"/>
</dbReference>
<dbReference type="InterPro" id="IPR005814">
    <property type="entry name" value="Aminotrans_3"/>
</dbReference>
<evidence type="ECO:0000256" key="8">
    <source>
        <dbReference type="RuleBase" id="RU003560"/>
    </source>
</evidence>
<evidence type="ECO:0000256" key="2">
    <source>
        <dbReference type="ARBA" id="ARBA00022490"/>
    </source>
</evidence>
<dbReference type="GO" id="GO:0008483">
    <property type="term" value="F:transaminase activity"/>
    <property type="evidence" value="ECO:0007669"/>
    <property type="project" value="UniProtKB-KW"/>
</dbReference>
<organism evidence="9 10">
    <name type="scientific">Entotheonella factor</name>
    <dbReference type="NCBI Taxonomy" id="1429438"/>
    <lineage>
        <taxon>Bacteria</taxon>
        <taxon>Pseudomonadati</taxon>
        <taxon>Nitrospinota/Tectimicrobiota group</taxon>
        <taxon>Candidatus Tectimicrobiota</taxon>
        <taxon>Candidatus Entotheonellia</taxon>
        <taxon>Candidatus Entotheonellales</taxon>
        <taxon>Candidatus Entotheonellaceae</taxon>
        <taxon>Candidatus Entotheonella</taxon>
    </lineage>
</organism>
<dbReference type="InterPro" id="IPR049704">
    <property type="entry name" value="Aminotrans_3_PPA_site"/>
</dbReference>
<keyword evidence="5" id="KW-0808">Transferase</keyword>
<dbReference type="NCBIfam" id="TIGR00707">
    <property type="entry name" value="argD"/>
    <property type="match status" value="1"/>
</dbReference>
<dbReference type="CDD" id="cd00610">
    <property type="entry name" value="OAT_like"/>
    <property type="match status" value="1"/>
</dbReference>
<dbReference type="SUPFAM" id="SSF53383">
    <property type="entry name" value="PLP-dependent transferases"/>
    <property type="match status" value="1"/>
</dbReference>
<keyword evidence="2" id="KW-0963">Cytoplasm</keyword>
<dbReference type="Gene3D" id="3.40.640.10">
    <property type="entry name" value="Type I PLP-dependent aspartate aminotransferase-like (Major domain)"/>
    <property type="match status" value="1"/>
</dbReference>
<dbReference type="AlphaFoldDB" id="W4LZC0"/>
<evidence type="ECO:0000256" key="1">
    <source>
        <dbReference type="ARBA" id="ARBA00001933"/>
    </source>
</evidence>
<evidence type="ECO:0000256" key="4">
    <source>
        <dbReference type="ARBA" id="ARBA00022605"/>
    </source>
</evidence>
<dbReference type="InterPro" id="IPR015421">
    <property type="entry name" value="PyrdxlP-dep_Trfase_major"/>
</dbReference>
<evidence type="ECO:0000256" key="6">
    <source>
        <dbReference type="ARBA" id="ARBA00022898"/>
    </source>
</evidence>
<dbReference type="GO" id="GO:0030170">
    <property type="term" value="F:pyridoxal phosphate binding"/>
    <property type="evidence" value="ECO:0007669"/>
    <property type="project" value="InterPro"/>
</dbReference>
<protein>
    <submittedName>
        <fullName evidence="9">Acetylornithine aminotransferase</fullName>
    </submittedName>
</protein>
<comment type="similarity">
    <text evidence="8">Belongs to the class-III pyridoxal-phosphate-dependent aminotransferase family.</text>
</comment>
<dbReference type="PANTHER" id="PTHR11986">
    <property type="entry name" value="AMINOTRANSFERASE CLASS III"/>
    <property type="match status" value="1"/>
</dbReference>
<dbReference type="PIRSF" id="PIRSF000521">
    <property type="entry name" value="Transaminase_4ab_Lys_Orn"/>
    <property type="match status" value="1"/>
</dbReference>
<evidence type="ECO:0000313" key="9">
    <source>
        <dbReference type="EMBL" id="ETX02727.1"/>
    </source>
</evidence>
<keyword evidence="6 8" id="KW-0663">Pyridoxal phosphate</keyword>